<keyword evidence="2" id="KW-1185">Reference proteome</keyword>
<dbReference type="Proteomes" id="UP000504615">
    <property type="component" value="Unplaced"/>
</dbReference>
<sequence length="131" mass="14750">MQNRSDHIPAISTIAPPSYTEATGISAWRNNSTFDQRYPHMNFSPSHHSAPHSYTPYSNIPVQTPYPDYELEQNQQNQLNAHYGGTLIVEAAEDKNLTKCIVFSRILWVGCSLVTIIAILVLIIRASSSRY</sequence>
<evidence type="ECO:0000256" key="1">
    <source>
        <dbReference type="SAM" id="Phobius"/>
    </source>
</evidence>
<reference evidence="3" key="1">
    <citation type="submission" date="2025-08" db="UniProtKB">
        <authorList>
            <consortium name="RefSeq"/>
        </authorList>
    </citation>
    <scope>IDENTIFICATION</scope>
</reference>
<proteinExistence type="predicted"/>
<dbReference type="KEGG" id="pbar:105424820"/>
<gene>
    <name evidence="3" type="primary">LOC105424820</name>
</gene>
<keyword evidence="1" id="KW-0472">Membrane</keyword>
<organism evidence="2 3">
    <name type="scientific">Pogonomyrmex barbatus</name>
    <name type="common">red harvester ant</name>
    <dbReference type="NCBI Taxonomy" id="144034"/>
    <lineage>
        <taxon>Eukaryota</taxon>
        <taxon>Metazoa</taxon>
        <taxon>Ecdysozoa</taxon>
        <taxon>Arthropoda</taxon>
        <taxon>Hexapoda</taxon>
        <taxon>Insecta</taxon>
        <taxon>Pterygota</taxon>
        <taxon>Neoptera</taxon>
        <taxon>Endopterygota</taxon>
        <taxon>Hymenoptera</taxon>
        <taxon>Apocrita</taxon>
        <taxon>Aculeata</taxon>
        <taxon>Formicoidea</taxon>
        <taxon>Formicidae</taxon>
        <taxon>Myrmicinae</taxon>
        <taxon>Pogonomyrmex</taxon>
    </lineage>
</organism>
<dbReference type="AlphaFoldDB" id="A0A6I9VYR2"/>
<protein>
    <submittedName>
        <fullName evidence="3">Uncharacterized protein LOC105424820</fullName>
    </submittedName>
</protein>
<keyword evidence="1" id="KW-0812">Transmembrane</keyword>
<dbReference type="GeneID" id="105424820"/>
<feature type="transmembrane region" description="Helical" evidence="1">
    <location>
        <begin position="106"/>
        <end position="124"/>
    </location>
</feature>
<dbReference type="RefSeq" id="XP_011633578.1">
    <property type="nucleotide sequence ID" value="XM_011635276.2"/>
</dbReference>
<keyword evidence="1" id="KW-1133">Transmembrane helix</keyword>
<name>A0A6I9VYR2_9HYME</name>
<accession>A0A6I9VYR2</accession>
<evidence type="ECO:0000313" key="3">
    <source>
        <dbReference type="RefSeq" id="XP_011633578.1"/>
    </source>
</evidence>
<dbReference type="OrthoDB" id="7550214at2759"/>
<evidence type="ECO:0000313" key="2">
    <source>
        <dbReference type="Proteomes" id="UP000504615"/>
    </source>
</evidence>